<proteinExistence type="predicted"/>
<dbReference type="Proteomes" id="UP000823786">
    <property type="component" value="Unassembled WGS sequence"/>
</dbReference>
<keyword evidence="2" id="KW-1185">Reference proteome</keyword>
<comment type="caution">
    <text evidence="1">The sequence shown here is derived from an EMBL/GenBank/DDBJ whole genome shotgun (WGS) entry which is preliminary data.</text>
</comment>
<dbReference type="EMBL" id="JAGGJV010000003">
    <property type="protein sequence ID" value="MBP1858472.1"/>
    <property type="molecule type" value="Genomic_DNA"/>
</dbReference>
<name>A0ABS4EKJ2_9HYPH</name>
<accession>A0ABS4EKJ2</accession>
<evidence type="ECO:0000313" key="2">
    <source>
        <dbReference type="Proteomes" id="UP000823786"/>
    </source>
</evidence>
<evidence type="ECO:0000313" key="1">
    <source>
        <dbReference type="EMBL" id="MBP1858472.1"/>
    </source>
</evidence>
<reference evidence="1 2" key="1">
    <citation type="submission" date="2021-03" db="EMBL/GenBank/DDBJ databases">
        <title>Genomic Encyclopedia of Type Strains, Phase IV (KMG-IV): sequencing the most valuable type-strain genomes for metagenomic binning, comparative biology and taxonomic classification.</title>
        <authorList>
            <person name="Goeker M."/>
        </authorList>
    </citation>
    <scope>NUCLEOTIDE SEQUENCE [LARGE SCALE GENOMIC DNA]</scope>
    <source>
        <strain evidence="1 2">DSM 26427</strain>
    </source>
</reference>
<sequence>MIPTRYLFKDLYNDRWGAPANPAQGNSRPERQAIFSDTLLRHRAQRPNAWSFTIPIDRRFR</sequence>
<dbReference type="RefSeq" id="WP_209851202.1">
    <property type="nucleotide sequence ID" value="NZ_JAGGJV010000003.1"/>
</dbReference>
<protein>
    <submittedName>
        <fullName evidence="1">Uncharacterized protein</fullName>
    </submittedName>
</protein>
<gene>
    <name evidence="1" type="ORF">J2Z75_001980</name>
</gene>
<organism evidence="1 2">
    <name type="scientific">Rhizobium herbae</name>
    <dbReference type="NCBI Taxonomy" id="508661"/>
    <lineage>
        <taxon>Bacteria</taxon>
        <taxon>Pseudomonadati</taxon>
        <taxon>Pseudomonadota</taxon>
        <taxon>Alphaproteobacteria</taxon>
        <taxon>Hyphomicrobiales</taxon>
        <taxon>Rhizobiaceae</taxon>
        <taxon>Rhizobium/Agrobacterium group</taxon>
        <taxon>Rhizobium</taxon>
    </lineage>
</organism>